<keyword evidence="4" id="KW-1185">Reference proteome</keyword>
<evidence type="ECO:0000313" key="3">
    <source>
        <dbReference type="EMBL" id="CAH0004328.1"/>
    </source>
</evidence>
<dbReference type="Proteomes" id="UP000754883">
    <property type="component" value="Unassembled WGS sequence"/>
</dbReference>
<dbReference type="CDD" id="cd09917">
    <property type="entry name" value="F-box_SF"/>
    <property type="match status" value="1"/>
</dbReference>
<protein>
    <recommendedName>
        <fullName evidence="5">F-box domain-containing protein</fullName>
    </recommendedName>
</protein>
<name>A0A9N9V023_9HYPO</name>
<feature type="region of interest" description="Disordered" evidence="2">
    <location>
        <begin position="140"/>
        <end position="159"/>
    </location>
</feature>
<evidence type="ECO:0008006" key="5">
    <source>
        <dbReference type="Google" id="ProtNLM"/>
    </source>
</evidence>
<feature type="coiled-coil region" evidence="1">
    <location>
        <begin position="415"/>
        <end position="442"/>
    </location>
</feature>
<comment type="caution">
    <text evidence="3">The sequence shown here is derived from an EMBL/GenBank/DDBJ whole genome shotgun (WGS) entry which is preliminary data.</text>
</comment>
<reference evidence="3" key="1">
    <citation type="submission" date="2021-10" db="EMBL/GenBank/DDBJ databases">
        <authorList>
            <person name="Piombo E."/>
        </authorList>
    </citation>
    <scope>NUCLEOTIDE SEQUENCE</scope>
</reference>
<evidence type="ECO:0000256" key="2">
    <source>
        <dbReference type="SAM" id="MobiDB-lite"/>
    </source>
</evidence>
<sequence length="527" mass="60749">MAEVIMADVTMAESLDQESQRVVHKAFPGEIHNHIAGLLGPVDLISLSQANRYFRQLINPGQKEFAERLFVIECDEKHGGGTSLYQKTPFIQIHRHETLEPFEANRWACPGCLQLLPHYRFDNRSIYWLATRKPMPGTPAADVASSWVPTQHREDSAEEDKRIRKEIWTYYTKSQPIADSEDDRFRADERCGYARHKRRCIECQYQLGIIGGSARGQLSTIPRSLEEGAAGKIKVTCTLTSRGVMLPSGFVRFWPKLDEMIQNKAPTITPLGPRSIPWRREGKLWDMYMIRCTGCEEWKELRAFRIEGSRLGWTPPCVTMGIPQWLPRGVATDDVPKLENRSLEELRCNHCFAREHGAMKLGEILAIRFDMNIKPHLSELEYRLHSHYKAVKYLAAEGAAAERHRPKKEDPSGDFDELVRLVRQAEENNKELSNRLWKLNQADVDRLRTEAKEFKDIWLRMRASQPRLASKLGRDRAFVSWVNDFDNSEIEWKWLKECQVKIMENPDLLLQYALNVDAPGCCYPSAG</sequence>
<keyword evidence="1" id="KW-0175">Coiled coil</keyword>
<dbReference type="InterPro" id="IPR036047">
    <property type="entry name" value="F-box-like_dom_sf"/>
</dbReference>
<gene>
    <name evidence="3" type="ORF">CBYS24578_00011868</name>
</gene>
<organism evidence="3 4">
    <name type="scientific">Clonostachys byssicola</name>
    <dbReference type="NCBI Taxonomy" id="160290"/>
    <lineage>
        <taxon>Eukaryota</taxon>
        <taxon>Fungi</taxon>
        <taxon>Dikarya</taxon>
        <taxon>Ascomycota</taxon>
        <taxon>Pezizomycotina</taxon>
        <taxon>Sordariomycetes</taxon>
        <taxon>Hypocreomycetidae</taxon>
        <taxon>Hypocreales</taxon>
        <taxon>Bionectriaceae</taxon>
        <taxon>Clonostachys</taxon>
    </lineage>
</organism>
<dbReference type="AlphaFoldDB" id="A0A9N9V023"/>
<dbReference type="OrthoDB" id="5134142at2759"/>
<proteinExistence type="predicted"/>
<dbReference type="EMBL" id="CABFNO020001566">
    <property type="protein sequence ID" value="CAH0004328.1"/>
    <property type="molecule type" value="Genomic_DNA"/>
</dbReference>
<evidence type="ECO:0000256" key="1">
    <source>
        <dbReference type="SAM" id="Coils"/>
    </source>
</evidence>
<evidence type="ECO:0000313" key="4">
    <source>
        <dbReference type="Proteomes" id="UP000754883"/>
    </source>
</evidence>
<accession>A0A9N9V023</accession>
<dbReference type="SUPFAM" id="SSF81383">
    <property type="entry name" value="F-box domain"/>
    <property type="match status" value="1"/>
</dbReference>